<evidence type="ECO:0000259" key="9">
    <source>
        <dbReference type="PROSITE" id="PS51379"/>
    </source>
</evidence>
<dbReference type="InterPro" id="IPR029039">
    <property type="entry name" value="Flavoprotein-like_sf"/>
</dbReference>
<keyword evidence="6" id="KW-0408">Iron</keyword>
<sequence length="331" mass="36885">MKVVIVYFSNTGTTKYMAESIGKSFSDAGHSVQMQDGLLIVKALRQKENGKHSTNQVLSAYQTNLFQADVIGFGSFVNTMLPTIGVQEILSEKISPSHCFQNMKYYFSFSSHGSLSNPTCHVLADKIRRKNTTAVFLGSFDLRSRENHPALQPPRGTFDVVPSSSYQMLQKFSESLINHLNSPDISLTHHRIAFLPTFPQSIIKLMTGPIKINSDLCIGCYKCVEICPFNALSVPSKDGTEKIPSVSHLDCQRCARCFNTCPTRAIDFPRVGGCRREQSVYGQDTSKLKQNDLPSFPQLVSRFLSGLNWKCIAIPIVASSLIFVGWMIMKH</sequence>
<dbReference type="Proteomes" id="UP001281761">
    <property type="component" value="Unassembled WGS sequence"/>
</dbReference>
<dbReference type="PANTHER" id="PTHR43687">
    <property type="entry name" value="ADENYLYLSULFATE REDUCTASE, BETA SUBUNIT"/>
    <property type="match status" value="1"/>
</dbReference>
<evidence type="ECO:0000256" key="6">
    <source>
        <dbReference type="ARBA" id="ARBA00023004"/>
    </source>
</evidence>
<name>A0ABQ9XT53_9EUKA</name>
<comment type="caution">
    <text evidence="10">The sequence shown here is derived from an EMBL/GenBank/DDBJ whole genome shotgun (WGS) entry which is preliminary data.</text>
</comment>
<evidence type="ECO:0000256" key="1">
    <source>
        <dbReference type="ARBA" id="ARBA00022448"/>
    </source>
</evidence>
<evidence type="ECO:0000256" key="5">
    <source>
        <dbReference type="ARBA" id="ARBA00022982"/>
    </source>
</evidence>
<evidence type="ECO:0000256" key="8">
    <source>
        <dbReference type="SAM" id="Phobius"/>
    </source>
</evidence>
<keyword evidence="8" id="KW-0812">Transmembrane</keyword>
<evidence type="ECO:0000256" key="4">
    <source>
        <dbReference type="ARBA" id="ARBA00022737"/>
    </source>
</evidence>
<feature type="domain" description="4Fe-4S ferredoxin-type" evidence="9">
    <location>
        <begin position="208"/>
        <end position="237"/>
    </location>
</feature>
<keyword evidence="3" id="KW-0479">Metal-binding</keyword>
<dbReference type="Pfam" id="PF12838">
    <property type="entry name" value="Fer4_7"/>
    <property type="match status" value="1"/>
</dbReference>
<keyword evidence="8" id="KW-0472">Membrane</keyword>
<keyword evidence="2" id="KW-0004">4Fe-4S</keyword>
<gene>
    <name evidence="10" type="ORF">BLNAU_10316</name>
</gene>
<dbReference type="SUPFAM" id="SSF54862">
    <property type="entry name" value="4Fe-4S ferredoxins"/>
    <property type="match status" value="1"/>
</dbReference>
<dbReference type="SUPFAM" id="SSF52218">
    <property type="entry name" value="Flavoproteins"/>
    <property type="match status" value="1"/>
</dbReference>
<evidence type="ECO:0000256" key="2">
    <source>
        <dbReference type="ARBA" id="ARBA00022485"/>
    </source>
</evidence>
<dbReference type="InterPro" id="IPR017896">
    <property type="entry name" value="4Fe4S_Fe-S-bd"/>
</dbReference>
<dbReference type="PROSITE" id="PS00198">
    <property type="entry name" value="4FE4S_FER_1"/>
    <property type="match status" value="1"/>
</dbReference>
<dbReference type="Gene3D" id="3.40.50.360">
    <property type="match status" value="1"/>
</dbReference>
<evidence type="ECO:0000313" key="11">
    <source>
        <dbReference type="Proteomes" id="UP001281761"/>
    </source>
</evidence>
<dbReference type="InterPro" id="IPR050572">
    <property type="entry name" value="Fe-S_Ferredoxin"/>
</dbReference>
<evidence type="ECO:0000256" key="7">
    <source>
        <dbReference type="ARBA" id="ARBA00023014"/>
    </source>
</evidence>
<dbReference type="EMBL" id="JARBJD010000075">
    <property type="protein sequence ID" value="KAK2954661.1"/>
    <property type="molecule type" value="Genomic_DNA"/>
</dbReference>
<feature type="transmembrane region" description="Helical" evidence="8">
    <location>
        <begin position="307"/>
        <end position="329"/>
    </location>
</feature>
<dbReference type="PROSITE" id="PS51379">
    <property type="entry name" value="4FE4S_FER_2"/>
    <property type="match status" value="2"/>
</dbReference>
<keyword evidence="11" id="KW-1185">Reference proteome</keyword>
<feature type="domain" description="4Fe-4S ferredoxin-type" evidence="9">
    <location>
        <begin position="242"/>
        <end position="271"/>
    </location>
</feature>
<accession>A0ABQ9XT53</accession>
<dbReference type="Gene3D" id="3.30.70.20">
    <property type="match status" value="1"/>
</dbReference>
<dbReference type="PROSITE" id="PS00201">
    <property type="entry name" value="FLAVODOXIN"/>
    <property type="match status" value="1"/>
</dbReference>
<dbReference type="InterPro" id="IPR017900">
    <property type="entry name" value="4Fe4S_Fe_S_CS"/>
</dbReference>
<keyword evidence="7" id="KW-0411">Iron-sulfur</keyword>
<keyword evidence="5" id="KW-0249">Electron transport</keyword>
<proteinExistence type="predicted"/>
<keyword evidence="8" id="KW-1133">Transmembrane helix</keyword>
<keyword evidence="1" id="KW-0813">Transport</keyword>
<organism evidence="10 11">
    <name type="scientific">Blattamonas nauphoetae</name>
    <dbReference type="NCBI Taxonomy" id="2049346"/>
    <lineage>
        <taxon>Eukaryota</taxon>
        <taxon>Metamonada</taxon>
        <taxon>Preaxostyla</taxon>
        <taxon>Oxymonadida</taxon>
        <taxon>Blattamonas</taxon>
    </lineage>
</organism>
<protein>
    <recommendedName>
        <fullName evidence="9">4Fe-4S ferredoxin-type domain-containing protein</fullName>
    </recommendedName>
</protein>
<dbReference type="InterPro" id="IPR001226">
    <property type="entry name" value="Flavodoxin_CS"/>
</dbReference>
<evidence type="ECO:0000313" key="10">
    <source>
        <dbReference type="EMBL" id="KAK2954661.1"/>
    </source>
</evidence>
<dbReference type="PANTHER" id="PTHR43687:SF6">
    <property type="entry name" value="L-ASPARTATE SEMIALDEHYDE SULFURTRANSFERASE IRON-SULFUR SUBUNIT"/>
    <property type="match status" value="1"/>
</dbReference>
<reference evidence="10 11" key="1">
    <citation type="journal article" date="2022" name="bioRxiv">
        <title>Genomics of Preaxostyla Flagellates Illuminates Evolutionary Transitions and the Path Towards Mitochondrial Loss.</title>
        <authorList>
            <person name="Novak L.V.F."/>
            <person name="Treitli S.C."/>
            <person name="Pyrih J."/>
            <person name="Halakuc P."/>
            <person name="Pipaliya S.V."/>
            <person name="Vacek V."/>
            <person name="Brzon O."/>
            <person name="Soukal P."/>
            <person name="Eme L."/>
            <person name="Dacks J.B."/>
            <person name="Karnkowska A."/>
            <person name="Elias M."/>
            <person name="Hampl V."/>
        </authorList>
    </citation>
    <scope>NUCLEOTIDE SEQUENCE [LARGE SCALE GENOMIC DNA]</scope>
    <source>
        <strain evidence="10">NAU3</strain>
        <tissue evidence="10">Gut</tissue>
    </source>
</reference>
<evidence type="ECO:0000256" key="3">
    <source>
        <dbReference type="ARBA" id="ARBA00022723"/>
    </source>
</evidence>
<keyword evidence="4" id="KW-0677">Repeat</keyword>